<reference evidence="3 5" key="1">
    <citation type="submission" date="2017-05" db="EMBL/GenBank/DDBJ databases">
        <title>Whole genome sequencing of Proteus mirabilis AR_0155.</title>
        <authorList>
            <person name="Conlan S."/>
            <person name="Thomas P.J."/>
            <person name="Mullikin J."/>
            <person name="Frank K.M."/>
            <person name="Segre J.A."/>
        </authorList>
    </citation>
    <scope>NUCLEOTIDE SEQUENCE [LARGE SCALE GENOMIC DNA]</scope>
    <source>
        <strain evidence="3 5">AR_0155</strain>
    </source>
</reference>
<dbReference type="RefSeq" id="WP_004247648.1">
    <property type="nucleotide sequence ID" value="NZ_ABFCQN020000011.1"/>
</dbReference>
<dbReference type="CDD" id="cd00060">
    <property type="entry name" value="FHA"/>
    <property type="match status" value="1"/>
</dbReference>
<dbReference type="STRING" id="584.AOUC001_12075"/>
<dbReference type="InterPro" id="IPR008984">
    <property type="entry name" value="SMAD_FHA_dom_sf"/>
</dbReference>
<dbReference type="SUPFAM" id="SSF49879">
    <property type="entry name" value="SMAD/FHA domain"/>
    <property type="match status" value="1"/>
</dbReference>
<organism evidence="4 6">
    <name type="scientific">Proteus mirabilis</name>
    <dbReference type="NCBI Taxonomy" id="584"/>
    <lineage>
        <taxon>Bacteria</taxon>
        <taxon>Pseudomonadati</taxon>
        <taxon>Pseudomonadota</taxon>
        <taxon>Gammaproteobacteria</taxon>
        <taxon>Enterobacterales</taxon>
        <taxon>Morganellaceae</taxon>
        <taxon>Proteus</taxon>
    </lineage>
</organism>
<dbReference type="KEGG" id="pvl:AOB99_06110"/>
<reference evidence="4 6" key="2">
    <citation type="submission" date="2018-06" db="EMBL/GenBank/DDBJ databases">
        <authorList>
            <consortium name="Pathogen Informatics"/>
            <person name="Doyle S."/>
        </authorList>
    </citation>
    <scope>NUCLEOTIDE SEQUENCE [LARGE SCALE GENOMIC DNA]</scope>
    <source>
        <strain evidence="4 6">NCTC10975</strain>
    </source>
</reference>
<proteinExistence type="predicted"/>
<dbReference type="AlphaFoldDB" id="A0A1Z1T1H2"/>
<dbReference type="Pfam" id="PF20232">
    <property type="entry name" value="T6SS_FHA_C"/>
    <property type="match status" value="1"/>
</dbReference>
<dbReference type="Proteomes" id="UP000251485">
    <property type="component" value="Unassembled WGS sequence"/>
</dbReference>
<dbReference type="InterPro" id="IPR017735">
    <property type="entry name" value="T6SS_FHA"/>
</dbReference>
<protein>
    <submittedName>
        <fullName evidence="3">Phosphopeptide-binding protein</fullName>
    </submittedName>
    <submittedName>
        <fullName evidence="4">TssF</fullName>
    </submittedName>
</protein>
<dbReference type="EMBL" id="UAUE01000003">
    <property type="protein sequence ID" value="SPY94241.1"/>
    <property type="molecule type" value="Genomic_DNA"/>
</dbReference>
<dbReference type="Proteomes" id="UP000195540">
    <property type="component" value="Chromosome"/>
</dbReference>
<evidence type="ECO:0000313" key="4">
    <source>
        <dbReference type="EMBL" id="SPY94241.1"/>
    </source>
</evidence>
<evidence type="ECO:0000259" key="2">
    <source>
        <dbReference type="Pfam" id="PF20232"/>
    </source>
</evidence>
<evidence type="ECO:0000313" key="5">
    <source>
        <dbReference type="Proteomes" id="UP000195540"/>
    </source>
</evidence>
<dbReference type="InterPro" id="IPR046883">
    <property type="entry name" value="T6SS_FHA_C"/>
</dbReference>
<feature type="domain" description="Type VI secretion system FHA" evidence="2">
    <location>
        <begin position="241"/>
        <end position="413"/>
    </location>
</feature>
<dbReference type="InterPro" id="IPR000253">
    <property type="entry name" value="FHA_dom"/>
</dbReference>
<dbReference type="Pfam" id="PF00498">
    <property type="entry name" value="FHA"/>
    <property type="match status" value="1"/>
</dbReference>
<evidence type="ECO:0000313" key="3">
    <source>
        <dbReference type="EMBL" id="ARX36516.1"/>
    </source>
</evidence>
<accession>A0A1Z1T1H2</accession>
<dbReference type="Gene3D" id="2.60.200.20">
    <property type="match status" value="1"/>
</dbReference>
<gene>
    <name evidence="4" type="primary">tssF</name>
    <name evidence="3" type="ORF">AM402_15260</name>
    <name evidence="4" type="ORF">NCTC10975_00577</name>
</gene>
<feature type="domain" description="FHA" evidence="1">
    <location>
        <begin position="35"/>
        <end position="100"/>
    </location>
</feature>
<dbReference type="EMBL" id="CP021694">
    <property type="protein sequence ID" value="ARX36516.1"/>
    <property type="molecule type" value="Genomic_DNA"/>
</dbReference>
<name>A0A1Z1T1H2_PROMI</name>
<evidence type="ECO:0000259" key="1">
    <source>
        <dbReference type="Pfam" id="PF00498"/>
    </source>
</evidence>
<evidence type="ECO:0000313" key="6">
    <source>
        <dbReference type="Proteomes" id="UP000251485"/>
    </source>
</evidence>
<dbReference type="NCBIfam" id="TIGR03354">
    <property type="entry name" value="VI_FHA"/>
    <property type="match status" value="1"/>
</dbReference>
<sequence>MDKYQPTISFSIKNSEQLESGYLPNATLTQSGGQIGSGNQCDWKIQDNEGAIADRQCTVFWKDQHFCLKVNSGPVYINNAIIPLHLDAVRLTQGDQIKVGKLVIATNISLTGEPVQNMMAMTPQSIIAKDHNPLDSLFDVDTTVKNERKEPPFVPTVQGALTTDPLQALENENLSLISKNTQATSDDPLLSDPHSYSSAFPTSDNQENTMVQEFIDLPKITPNENEHMTDVDHVAVNPLMKGLGIHLNLTNTQHANDFLVELGKTVKAAIEGLLILQQQQESLQDKQLRPIEDNPLRLNSGYEETMKLMFTDERSPVHLSAPAAVTESLHNIQLHYQANQEAISTALSTMLAAFSPEHLLNRFSQYRRASDNTPMNDGWAWEMYNNYYKELSSSRQQGFEKLFYEVYSHAYDRALRKGIEEA</sequence>